<keyword evidence="2" id="KW-1185">Reference proteome</keyword>
<protein>
    <submittedName>
        <fullName evidence="1">Uncharacterized protein</fullName>
    </submittedName>
</protein>
<evidence type="ECO:0000313" key="2">
    <source>
        <dbReference type="Proteomes" id="UP000828048"/>
    </source>
</evidence>
<accession>A0ACB7XFD9</accession>
<dbReference type="Proteomes" id="UP000828048">
    <property type="component" value="Chromosome 10"/>
</dbReference>
<name>A0ACB7XFD9_9ERIC</name>
<reference evidence="1 2" key="1">
    <citation type="journal article" date="2021" name="Hortic Res">
        <title>High-quality reference genome and annotation aids understanding of berry development for evergreen blueberry (Vaccinium darrowii).</title>
        <authorList>
            <person name="Yu J."/>
            <person name="Hulse-Kemp A.M."/>
            <person name="Babiker E."/>
            <person name="Staton M."/>
        </authorList>
    </citation>
    <scope>NUCLEOTIDE SEQUENCE [LARGE SCALE GENOMIC DNA]</scope>
    <source>
        <strain evidence="2">cv. NJ 8807/NJ 8810</strain>
        <tissue evidence="1">Young leaf</tissue>
    </source>
</reference>
<comment type="caution">
    <text evidence="1">The sequence shown here is derived from an EMBL/GenBank/DDBJ whole genome shotgun (WGS) entry which is preliminary data.</text>
</comment>
<proteinExistence type="predicted"/>
<gene>
    <name evidence="1" type="ORF">Vadar_003055</name>
</gene>
<sequence>MGIGAYGLGEVGAPSSVLGVGGAPSSVVGGAGGDKVVATTTVGGRVSLGVSYSIHQIFHLEYKGLGKKRLGKKILIDGNLGFCSPPKECARGIISNQPKKMHEMQETEIDILNQPKKMHETEIDISKQPKIMHETEIDVSNLSNPSLSTPPSQTLPSPQEIDVADNMNEQSPQVAAAARASSPGVALVRTIYCNDRDSNLNHGYFKVPNLSFTGNSIRTTKYGVVTFLPKCLFEQVSYKLPPLFL</sequence>
<evidence type="ECO:0000313" key="1">
    <source>
        <dbReference type="EMBL" id="KAH7839350.1"/>
    </source>
</evidence>
<dbReference type="EMBL" id="CM037160">
    <property type="protein sequence ID" value="KAH7839350.1"/>
    <property type="molecule type" value="Genomic_DNA"/>
</dbReference>
<organism evidence="1 2">
    <name type="scientific">Vaccinium darrowii</name>
    <dbReference type="NCBI Taxonomy" id="229202"/>
    <lineage>
        <taxon>Eukaryota</taxon>
        <taxon>Viridiplantae</taxon>
        <taxon>Streptophyta</taxon>
        <taxon>Embryophyta</taxon>
        <taxon>Tracheophyta</taxon>
        <taxon>Spermatophyta</taxon>
        <taxon>Magnoliopsida</taxon>
        <taxon>eudicotyledons</taxon>
        <taxon>Gunneridae</taxon>
        <taxon>Pentapetalae</taxon>
        <taxon>asterids</taxon>
        <taxon>Ericales</taxon>
        <taxon>Ericaceae</taxon>
        <taxon>Vaccinioideae</taxon>
        <taxon>Vaccinieae</taxon>
        <taxon>Vaccinium</taxon>
    </lineage>
</organism>